<feature type="signal peptide" evidence="1">
    <location>
        <begin position="1"/>
        <end position="20"/>
    </location>
</feature>
<dbReference type="Gene3D" id="2.10.25.10">
    <property type="entry name" value="Laminin"/>
    <property type="match status" value="1"/>
</dbReference>
<dbReference type="EMBL" id="GBBM01007396">
    <property type="protein sequence ID" value="JAC28022.1"/>
    <property type="molecule type" value="mRNA"/>
</dbReference>
<evidence type="ECO:0000256" key="1">
    <source>
        <dbReference type="SAM" id="SignalP"/>
    </source>
</evidence>
<sequence>MRSIILAVLITLYFFALSFVEPCGRNKKIHYCKKLDYIQESKCPSVSNVPCSHYTFTCACDSKHYRNDNGKCVKYEDCDAVIEEEATKHQEEIIRNENVYNNTLSVIKSESDLDLLYSSQWIWTGTRCICMKSSLFVSDSSKETGIQDNDALRWVHCYVPMNIETRPDITAGALGKV</sequence>
<dbReference type="SUPFAM" id="SSF57567">
    <property type="entry name" value="Serine protease inhibitors"/>
    <property type="match status" value="1"/>
</dbReference>
<evidence type="ECO:0000313" key="2">
    <source>
        <dbReference type="EMBL" id="JAC28022.1"/>
    </source>
</evidence>
<dbReference type="AlphaFoldDB" id="A0A023G2Y6"/>
<feature type="chain" id="PRO_5001516153" evidence="1">
    <location>
        <begin position="21"/>
        <end position="177"/>
    </location>
</feature>
<protein>
    <submittedName>
        <fullName evidence="2">Putative secreted protein</fullName>
    </submittedName>
</protein>
<proteinExistence type="evidence at transcript level"/>
<accession>A0A023G2Y6</accession>
<dbReference type="InterPro" id="IPR036084">
    <property type="entry name" value="Ser_inhib-like_sf"/>
</dbReference>
<keyword evidence="1" id="KW-0732">Signal</keyword>
<reference evidence="2" key="1">
    <citation type="submission" date="2014-03" db="EMBL/GenBank/DDBJ databases">
        <title>The sialotranscriptome of Amblyomma triste, Amblyomma parvum and Amblyomma cajennense ticks, uncovered by 454-based RNA-seq.</title>
        <authorList>
            <person name="Garcia G.R."/>
            <person name="Gardinassi L.G."/>
            <person name="Ribeiro J.M."/>
            <person name="Anatriello E."/>
            <person name="Ferreira B.R."/>
            <person name="Moreira H.N."/>
            <person name="Mafra C."/>
            <person name="Olegario M.M."/>
            <person name="Szabo P.J."/>
            <person name="Miranda-Santos I.K."/>
            <person name="Maruyama S.R."/>
        </authorList>
    </citation>
    <scope>NUCLEOTIDE SEQUENCE</scope>
    <source>
        <strain evidence="2">Mato Grasso do Sul</strain>
        <tissue evidence="2">Salivary glands</tissue>
    </source>
</reference>
<feature type="non-terminal residue" evidence="2">
    <location>
        <position position="177"/>
    </location>
</feature>
<organism evidence="2">
    <name type="scientific">Amblyomma triste</name>
    <name type="common">Neotropical tick</name>
    <dbReference type="NCBI Taxonomy" id="251400"/>
    <lineage>
        <taxon>Eukaryota</taxon>
        <taxon>Metazoa</taxon>
        <taxon>Ecdysozoa</taxon>
        <taxon>Arthropoda</taxon>
        <taxon>Chelicerata</taxon>
        <taxon>Arachnida</taxon>
        <taxon>Acari</taxon>
        <taxon>Parasitiformes</taxon>
        <taxon>Ixodida</taxon>
        <taxon>Ixodoidea</taxon>
        <taxon>Ixodidae</taxon>
        <taxon>Amblyomminae</taxon>
        <taxon>Amblyomma</taxon>
    </lineage>
</organism>
<name>A0A023G2Y6_AMBTT</name>